<evidence type="ECO:0000256" key="1">
    <source>
        <dbReference type="ARBA" id="ARBA00001974"/>
    </source>
</evidence>
<dbReference type="Gene3D" id="1.10.405.10">
    <property type="entry name" value="Guanine Nucleotide Dissociation Inhibitor, domain 1"/>
    <property type="match status" value="1"/>
</dbReference>
<dbReference type="InterPro" id="IPR036188">
    <property type="entry name" value="FAD/NAD-bd_sf"/>
</dbReference>
<dbReference type="SUPFAM" id="SSF51905">
    <property type="entry name" value="FAD/NAD(P)-binding domain"/>
    <property type="match status" value="1"/>
</dbReference>
<dbReference type="Pfam" id="PF01593">
    <property type="entry name" value="Amino_oxidase"/>
    <property type="match status" value="1"/>
</dbReference>
<dbReference type="Proteomes" id="UP001049518">
    <property type="component" value="Chromosome"/>
</dbReference>
<dbReference type="RefSeq" id="WP_231330170.1">
    <property type="nucleotide sequence ID" value="NZ_CP059572.1"/>
</dbReference>
<dbReference type="PANTHER" id="PTHR43563:SF1">
    <property type="entry name" value="AMINE OXIDASE [FLAVIN-CONTAINING] B"/>
    <property type="match status" value="1"/>
</dbReference>
<evidence type="ECO:0000256" key="3">
    <source>
        <dbReference type="ARBA" id="ARBA00023002"/>
    </source>
</evidence>
<proteinExistence type="inferred from homology"/>
<dbReference type="EMBL" id="CP059572">
    <property type="protein sequence ID" value="QXJ24402.1"/>
    <property type="molecule type" value="Genomic_DNA"/>
</dbReference>
<gene>
    <name evidence="5" type="ORF">AGRA3207_005721</name>
</gene>
<organism evidence="5 6">
    <name type="scientific">Actinomadura graeca</name>
    <dbReference type="NCBI Taxonomy" id="2750812"/>
    <lineage>
        <taxon>Bacteria</taxon>
        <taxon>Bacillati</taxon>
        <taxon>Actinomycetota</taxon>
        <taxon>Actinomycetes</taxon>
        <taxon>Streptosporangiales</taxon>
        <taxon>Thermomonosporaceae</taxon>
        <taxon>Actinomadura</taxon>
    </lineage>
</organism>
<keyword evidence="3" id="KW-0560">Oxidoreductase</keyword>
<dbReference type="InterPro" id="IPR002937">
    <property type="entry name" value="Amino_oxidase"/>
</dbReference>
<dbReference type="PANTHER" id="PTHR43563">
    <property type="entry name" value="AMINE OXIDASE"/>
    <property type="match status" value="1"/>
</dbReference>
<evidence type="ECO:0000313" key="5">
    <source>
        <dbReference type="EMBL" id="QXJ24402.1"/>
    </source>
</evidence>
<dbReference type="InterPro" id="IPR050703">
    <property type="entry name" value="Flavin_MAO"/>
</dbReference>
<name>A0ABX8R3W1_9ACTN</name>
<protein>
    <submittedName>
        <fullName evidence="5">FAD-dependent oxidoreductase</fullName>
    </submittedName>
</protein>
<dbReference type="InterPro" id="IPR001613">
    <property type="entry name" value="Flavin_amine_oxidase"/>
</dbReference>
<evidence type="ECO:0000313" key="6">
    <source>
        <dbReference type="Proteomes" id="UP001049518"/>
    </source>
</evidence>
<accession>A0ABX8R3W1</accession>
<keyword evidence="6" id="KW-1185">Reference proteome</keyword>
<dbReference type="PRINTS" id="PR00757">
    <property type="entry name" value="AMINEOXDASEF"/>
</dbReference>
<comment type="cofactor">
    <cofactor evidence="1">
        <name>FAD</name>
        <dbReference type="ChEBI" id="CHEBI:57692"/>
    </cofactor>
</comment>
<evidence type="ECO:0000256" key="2">
    <source>
        <dbReference type="ARBA" id="ARBA00005995"/>
    </source>
</evidence>
<sequence>MNQPQVDADVVVIGAGFAGLTAARDLGAAGRRVRVLEARDRIGGRTWYRTDLIGGCGLEMGGTWIVPQQTFVSAEARRYGIAITGSELPGRMTWSNRGTVLDTLLPVPPAELGRLEHAVRALLAAGARIDVDRPLSGQGLADLDVPIRQWADDAGLEGDARELLISWLCGCGNASADTGSALDVLRWLAAMDNSLWGMVEASVLGQTFTDGTASLARALADDGGADIRLSSPVRSVRQYDDHVAVAYDGGAATARRVLITVPLGVLQDIHFEPALAPAKLAISKENHAGQGQKIWALARGVPEDLSGYGWGTDFDYVGAMRTLPEGVLLVCFAPGGHHVDGDDPAAVRRAVRQFAPAAEIVATATHDWVHDEWSRGTWTTFRAGQITAHEGHLATPEGRVHFAGAHTAHRWPGFIDGAIDSGRRAAAEILETP</sequence>
<reference evidence="5" key="1">
    <citation type="submission" date="2020-07" db="EMBL/GenBank/DDBJ databases">
        <authorList>
            <person name="Tarantini F.S."/>
            <person name="Hong K.W."/>
            <person name="Chan K.G."/>
        </authorList>
    </citation>
    <scope>NUCLEOTIDE SEQUENCE</scope>
    <source>
        <strain evidence="5">32-07</strain>
    </source>
</reference>
<evidence type="ECO:0000259" key="4">
    <source>
        <dbReference type="Pfam" id="PF01593"/>
    </source>
</evidence>
<dbReference type="Gene3D" id="3.50.50.60">
    <property type="entry name" value="FAD/NAD(P)-binding domain"/>
    <property type="match status" value="1"/>
</dbReference>
<comment type="similarity">
    <text evidence="2">Belongs to the flavin monoamine oxidase family.</text>
</comment>
<feature type="domain" description="Amine oxidase" evidence="4">
    <location>
        <begin position="17"/>
        <end position="430"/>
    </location>
</feature>
<dbReference type="Gene3D" id="3.90.660.10">
    <property type="match status" value="1"/>
</dbReference>